<evidence type="ECO:0000256" key="1">
    <source>
        <dbReference type="SAM" id="Phobius"/>
    </source>
</evidence>
<dbReference type="EMBL" id="CP010951">
    <property type="protein sequence ID" value="AMO22342.1"/>
    <property type="molecule type" value="Genomic_DNA"/>
</dbReference>
<keyword evidence="1" id="KW-0472">Membrane</keyword>
<name>A0A127JWD8_9BURK</name>
<feature type="transmembrane region" description="Helical" evidence="1">
    <location>
        <begin position="43"/>
        <end position="66"/>
    </location>
</feature>
<evidence type="ECO:0000313" key="3">
    <source>
        <dbReference type="Proteomes" id="UP000070433"/>
    </source>
</evidence>
<evidence type="ECO:0000313" key="2">
    <source>
        <dbReference type="EMBL" id="AMO22342.1"/>
    </source>
</evidence>
<feature type="transmembrane region" description="Helical" evidence="1">
    <location>
        <begin position="109"/>
        <end position="136"/>
    </location>
</feature>
<feature type="transmembrane region" description="Helical" evidence="1">
    <location>
        <begin position="78"/>
        <end position="97"/>
    </location>
</feature>
<sequence>MDSLWPWLAVAGAGALHGVNPASGWLFAACGPRLDGRSRPLRALATIAVAHLAAVAMVLLMLGGVPATSPSRLAVDPLVLQGLAAVLLLLPPALHAVRGQAPGRAWGMLGHAGLALWVFAVSTGHGAGLMLVPLLAPLCASAGPAQQSMAAGAVLLALAVHLAGMLAATTLMSAGARRGWDALARWMKGRVDSAVTDG</sequence>
<reference evidence="2 3" key="1">
    <citation type="journal article" date="2014" name="Int. J. Syst. Evol. Microbiol.">
        <title>Ramlibacter solisilvae sp. nov., isolated from forest soil, and emended description of the genus Ramlibacter.</title>
        <authorList>
            <person name="Lee H.J."/>
            <person name="Lee S.H."/>
            <person name="Lee S.S."/>
            <person name="Lee J.S."/>
            <person name="Kim Y."/>
            <person name="Kim S.C."/>
            <person name="Jeon C.O."/>
        </authorList>
    </citation>
    <scope>NUCLEOTIDE SEQUENCE [LARGE SCALE GENOMIC DNA]</scope>
    <source>
        <strain evidence="2 3">5-10</strain>
    </source>
</reference>
<accession>A0A127JWD8</accession>
<feature type="transmembrane region" description="Helical" evidence="1">
    <location>
        <begin position="6"/>
        <end position="31"/>
    </location>
</feature>
<proteinExistence type="predicted"/>
<dbReference type="OrthoDB" id="8850092at2"/>
<dbReference type="AlphaFoldDB" id="A0A127JWD8"/>
<protein>
    <submittedName>
        <fullName evidence="2">Uncharacterized protein</fullName>
    </submittedName>
</protein>
<feature type="transmembrane region" description="Helical" evidence="1">
    <location>
        <begin position="148"/>
        <end position="168"/>
    </location>
</feature>
<dbReference type="Proteomes" id="UP000070433">
    <property type="component" value="Chromosome"/>
</dbReference>
<organism evidence="2 3">
    <name type="scientific">Ramlibacter tataouinensis</name>
    <dbReference type="NCBI Taxonomy" id="94132"/>
    <lineage>
        <taxon>Bacteria</taxon>
        <taxon>Pseudomonadati</taxon>
        <taxon>Pseudomonadota</taxon>
        <taxon>Betaproteobacteria</taxon>
        <taxon>Burkholderiales</taxon>
        <taxon>Comamonadaceae</taxon>
        <taxon>Ramlibacter</taxon>
    </lineage>
</organism>
<keyword evidence="1" id="KW-0812">Transmembrane</keyword>
<gene>
    <name evidence="2" type="ORF">UC35_04815</name>
</gene>
<keyword evidence="3" id="KW-1185">Reference proteome</keyword>
<dbReference type="RefSeq" id="WP_061496710.1">
    <property type="nucleotide sequence ID" value="NZ_CP010951.1"/>
</dbReference>
<keyword evidence="1" id="KW-1133">Transmembrane helix</keyword>